<evidence type="ECO:0000313" key="1">
    <source>
        <dbReference type="EMBL" id="TGO64250.1"/>
    </source>
</evidence>
<accession>A0A4Z1IXY0</accession>
<comment type="caution">
    <text evidence="1">The sequence shown here is derived from an EMBL/GenBank/DDBJ whole genome shotgun (WGS) entry which is preliminary data.</text>
</comment>
<protein>
    <submittedName>
        <fullName evidence="1">Uncharacterized protein</fullName>
    </submittedName>
</protein>
<dbReference type="AlphaFoldDB" id="A0A4Z1IXY0"/>
<proteinExistence type="predicted"/>
<organism evidence="1 2">
    <name type="scientific">Botryotinia convoluta</name>
    <dbReference type="NCBI Taxonomy" id="54673"/>
    <lineage>
        <taxon>Eukaryota</taxon>
        <taxon>Fungi</taxon>
        <taxon>Dikarya</taxon>
        <taxon>Ascomycota</taxon>
        <taxon>Pezizomycotina</taxon>
        <taxon>Leotiomycetes</taxon>
        <taxon>Helotiales</taxon>
        <taxon>Sclerotiniaceae</taxon>
        <taxon>Botryotinia</taxon>
    </lineage>
</organism>
<dbReference type="EMBL" id="PQXN01000008">
    <property type="protein sequence ID" value="TGO64250.1"/>
    <property type="molecule type" value="Genomic_DNA"/>
</dbReference>
<evidence type="ECO:0000313" key="2">
    <source>
        <dbReference type="Proteomes" id="UP000297527"/>
    </source>
</evidence>
<sequence>MPIIWRLGSPGSVVEEPSPIHTKPSYIPFFKAILAELTRTISSTFDMANSWNRDAYIDTTLSGLTAKFRVPYVRRNLQALWQMSPSRHDSYLVGIVRLA</sequence>
<name>A0A4Z1IXY0_9HELO</name>
<reference evidence="1 2" key="1">
    <citation type="submission" date="2017-12" db="EMBL/GenBank/DDBJ databases">
        <title>Comparative genomics of Botrytis spp.</title>
        <authorList>
            <person name="Valero-Jimenez C.A."/>
            <person name="Tapia P."/>
            <person name="Veloso J."/>
            <person name="Silva-Moreno E."/>
            <person name="Staats M."/>
            <person name="Valdes J.H."/>
            <person name="Van Kan J.A.L."/>
        </authorList>
    </citation>
    <scope>NUCLEOTIDE SEQUENCE [LARGE SCALE GENOMIC DNA]</scope>
    <source>
        <strain evidence="1 2">MUCL11595</strain>
    </source>
</reference>
<keyword evidence="2" id="KW-1185">Reference proteome</keyword>
<dbReference type="Proteomes" id="UP000297527">
    <property type="component" value="Unassembled WGS sequence"/>
</dbReference>
<gene>
    <name evidence="1" type="ORF">BCON_0008g00980</name>
</gene>